<proteinExistence type="predicted"/>
<dbReference type="EMBL" id="MVGT01003349">
    <property type="protein sequence ID" value="OVA04181.1"/>
    <property type="molecule type" value="Genomic_DNA"/>
</dbReference>
<keyword evidence="2" id="KW-1185">Reference proteome</keyword>
<reference evidence="1 2" key="1">
    <citation type="journal article" date="2017" name="Mol. Plant">
        <title>The Genome of Medicinal Plant Macleaya cordata Provides New Insights into Benzylisoquinoline Alkaloids Metabolism.</title>
        <authorList>
            <person name="Liu X."/>
            <person name="Liu Y."/>
            <person name="Huang P."/>
            <person name="Ma Y."/>
            <person name="Qing Z."/>
            <person name="Tang Q."/>
            <person name="Cao H."/>
            <person name="Cheng P."/>
            <person name="Zheng Y."/>
            <person name="Yuan Z."/>
            <person name="Zhou Y."/>
            <person name="Liu J."/>
            <person name="Tang Z."/>
            <person name="Zhuo Y."/>
            <person name="Zhang Y."/>
            <person name="Yu L."/>
            <person name="Huang J."/>
            <person name="Yang P."/>
            <person name="Peng Q."/>
            <person name="Zhang J."/>
            <person name="Jiang W."/>
            <person name="Zhang Z."/>
            <person name="Lin K."/>
            <person name="Ro D.K."/>
            <person name="Chen X."/>
            <person name="Xiong X."/>
            <person name="Shang Y."/>
            <person name="Huang S."/>
            <person name="Zeng J."/>
        </authorList>
    </citation>
    <scope>NUCLEOTIDE SEQUENCE [LARGE SCALE GENOMIC DNA]</scope>
    <source>
        <strain evidence="2">cv. BLH2017</strain>
        <tissue evidence="1">Root</tissue>
    </source>
</reference>
<dbReference type="OrthoDB" id="1744683at2759"/>
<sequence>MTGSWPKNFILYLAGNGNNIRFWKDNWHLMRILLNQFPPALRFDYTLHVDAKVEVCIVDGKWAIPPHLVHNIQAIITRLNEVDIDLNTDDEIIWRIGNHGEYSLKDTYNALRLVNCTPWCHNHVLFSRCIPRHSFLTWIALHHAMKTKLKMQGWGKE</sequence>
<evidence type="ECO:0000313" key="2">
    <source>
        <dbReference type="Proteomes" id="UP000195402"/>
    </source>
</evidence>
<dbReference type="GO" id="GO:0003964">
    <property type="term" value="F:RNA-directed DNA polymerase activity"/>
    <property type="evidence" value="ECO:0007669"/>
    <property type="project" value="UniProtKB-KW"/>
</dbReference>
<organism evidence="1 2">
    <name type="scientific">Macleaya cordata</name>
    <name type="common">Five-seeded plume-poppy</name>
    <name type="synonym">Bocconia cordata</name>
    <dbReference type="NCBI Taxonomy" id="56857"/>
    <lineage>
        <taxon>Eukaryota</taxon>
        <taxon>Viridiplantae</taxon>
        <taxon>Streptophyta</taxon>
        <taxon>Embryophyta</taxon>
        <taxon>Tracheophyta</taxon>
        <taxon>Spermatophyta</taxon>
        <taxon>Magnoliopsida</taxon>
        <taxon>Ranunculales</taxon>
        <taxon>Papaveraceae</taxon>
        <taxon>Papaveroideae</taxon>
        <taxon>Macleaya</taxon>
    </lineage>
</organism>
<keyword evidence="1" id="KW-0548">Nucleotidyltransferase</keyword>
<dbReference type="InParanoid" id="A0A200Q133"/>
<comment type="caution">
    <text evidence="1">The sequence shown here is derived from an EMBL/GenBank/DDBJ whole genome shotgun (WGS) entry which is preliminary data.</text>
</comment>
<gene>
    <name evidence="1" type="ORF">BVC80_277g9</name>
</gene>
<protein>
    <submittedName>
        <fullName evidence="1">Reverse transcriptase zinc-binding domain</fullName>
    </submittedName>
</protein>
<evidence type="ECO:0000313" key="1">
    <source>
        <dbReference type="EMBL" id="OVA04181.1"/>
    </source>
</evidence>
<dbReference type="OMA" id="NWHLMRI"/>
<dbReference type="Proteomes" id="UP000195402">
    <property type="component" value="Unassembled WGS sequence"/>
</dbReference>
<dbReference type="AlphaFoldDB" id="A0A200Q133"/>
<accession>A0A200Q133</accession>
<name>A0A200Q133_MACCD</name>
<keyword evidence="1" id="KW-0695">RNA-directed DNA polymerase</keyword>
<keyword evidence="1" id="KW-0808">Transferase</keyword>